<organism evidence="1 2">
    <name type="scientific">Achromobacter spanius</name>
    <dbReference type="NCBI Taxonomy" id="217203"/>
    <lineage>
        <taxon>Bacteria</taxon>
        <taxon>Pseudomonadati</taxon>
        <taxon>Pseudomonadota</taxon>
        <taxon>Betaproteobacteria</taxon>
        <taxon>Burkholderiales</taxon>
        <taxon>Alcaligenaceae</taxon>
        <taxon>Achromobacter</taxon>
    </lineage>
</organism>
<gene>
    <name evidence="1" type="ORF">CLM73_25505</name>
</gene>
<keyword evidence="2" id="KW-1185">Reference proteome</keyword>
<accession>A0A2S0IDV4</accession>
<evidence type="ECO:0000313" key="1">
    <source>
        <dbReference type="EMBL" id="AVJ30186.1"/>
    </source>
</evidence>
<proteinExistence type="predicted"/>
<dbReference type="EMBL" id="CP023270">
    <property type="protein sequence ID" value="AVJ30186.1"/>
    <property type="molecule type" value="Genomic_DNA"/>
</dbReference>
<evidence type="ECO:0000313" key="2">
    <source>
        <dbReference type="Proteomes" id="UP000239477"/>
    </source>
</evidence>
<protein>
    <submittedName>
        <fullName evidence="1">Uncharacterized protein</fullName>
    </submittedName>
</protein>
<sequence length="65" mass="7327">MGDKTANDKAHELLIELAKSDALWLNYFETTKASDLAMGLTHGNYLAEVIRKVHEAYRSADTKPY</sequence>
<dbReference type="Proteomes" id="UP000239477">
    <property type="component" value="Chromosome"/>
</dbReference>
<name>A0A2S0IDV4_9BURK</name>
<reference evidence="1 2" key="1">
    <citation type="submission" date="2017-09" db="EMBL/GenBank/DDBJ databases">
        <title>Genomic, metabolic, and phenotypic characteristics of bacterial isolates from the natural microbiome of the model nematode Caenorhabditis elegans.</title>
        <authorList>
            <person name="Zimmermann J."/>
            <person name="Obeng N."/>
            <person name="Yang W."/>
            <person name="Obeng O."/>
            <person name="Kissoyan K."/>
            <person name="Pees B."/>
            <person name="Dirksen P."/>
            <person name="Hoppner M."/>
            <person name="Franke A."/>
            <person name="Rosenstiel P."/>
            <person name="Leippe M."/>
            <person name="Dierking K."/>
            <person name="Kaleta C."/>
            <person name="Schulenburg H."/>
        </authorList>
    </citation>
    <scope>NUCLEOTIDE SEQUENCE [LARGE SCALE GENOMIC DNA]</scope>
    <source>
        <strain evidence="1 2">MYb73</strain>
    </source>
</reference>
<dbReference type="AlphaFoldDB" id="A0A2S0IDV4"/>